<gene>
    <name evidence="1" type="ORF">HUW50_24225</name>
</gene>
<organism evidence="1 2">
    <name type="scientific">Metabacillus elymi</name>
    <dbReference type="NCBI Taxonomy" id="2745198"/>
    <lineage>
        <taxon>Bacteria</taxon>
        <taxon>Bacillati</taxon>
        <taxon>Bacillota</taxon>
        <taxon>Bacilli</taxon>
        <taxon>Bacillales</taxon>
        <taxon>Bacillaceae</taxon>
        <taxon>Metabacillus</taxon>
    </lineage>
</organism>
<evidence type="ECO:0008006" key="3">
    <source>
        <dbReference type="Google" id="ProtNLM"/>
    </source>
</evidence>
<sequence length="45" mass="5449">MEVYEEKYCENCAQETKHQVTEDILSIYYQCLNCENTSEMVKNFF</sequence>
<dbReference type="Proteomes" id="UP000515490">
    <property type="component" value="Chromosome"/>
</dbReference>
<protein>
    <recommendedName>
        <fullName evidence="3">YhfH family protein</fullName>
    </recommendedName>
</protein>
<dbReference type="EMBL" id="CP055263">
    <property type="protein sequence ID" value="QNF30299.1"/>
    <property type="molecule type" value="Genomic_DNA"/>
</dbReference>
<accession>A0ABX6S863</accession>
<evidence type="ECO:0000313" key="1">
    <source>
        <dbReference type="EMBL" id="QNF30299.1"/>
    </source>
</evidence>
<keyword evidence="2" id="KW-1185">Reference proteome</keyword>
<proteinExistence type="predicted"/>
<evidence type="ECO:0000313" key="2">
    <source>
        <dbReference type="Proteomes" id="UP000515490"/>
    </source>
</evidence>
<dbReference type="RefSeq" id="WP_157094516.1">
    <property type="nucleotide sequence ID" value="NZ_CP055263.1"/>
</dbReference>
<name>A0ABX6S863_9BACI</name>
<reference evidence="1 2" key="1">
    <citation type="submission" date="2020-06" db="EMBL/GenBank/DDBJ databases">
        <title>Metabacillus dokdonensis sp. nov., isolated from the rhizosphere of Elymus tsukushiensis, a plant native to the Dokdo Islands, Republic of Korea.</title>
        <authorList>
            <person name="Lee S.Y."/>
            <person name="Hwang Y.J."/>
            <person name="Son J.S."/>
            <person name="Ghim S.Y."/>
        </authorList>
    </citation>
    <scope>NUCLEOTIDE SEQUENCE [LARGE SCALE GENOMIC DNA]</scope>
    <source>
        <strain evidence="1 2">KUDC1714</strain>
    </source>
</reference>